<dbReference type="Proteomes" id="UP001304895">
    <property type="component" value="Unassembled WGS sequence"/>
</dbReference>
<dbReference type="PANTHER" id="PTHR10758">
    <property type="entry name" value="26S PROTEASOME NON-ATPASE REGULATORY SUBUNIT 3/COP9 SIGNALOSOME COMPLEX SUBUNIT 3"/>
    <property type="match status" value="1"/>
</dbReference>
<protein>
    <recommendedName>
        <fullName evidence="2">COP9 signalosome complex subunit 3 N-terminal helical repeats domain-containing protein</fullName>
    </recommendedName>
</protein>
<name>A0AAN6UEY5_9PEZI</name>
<dbReference type="GO" id="GO:0008180">
    <property type="term" value="C:COP9 signalosome"/>
    <property type="evidence" value="ECO:0007669"/>
    <property type="project" value="TreeGrafter"/>
</dbReference>
<reference evidence="3" key="2">
    <citation type="submission" date="2023-05" db="EMBL/GenBank/DDBJ databases">
        <authorList>
            <consortium name="Lawrence Berkeley National Laboratory"/>
            <person name="Steindorff A."/>
            <person name="Hensen N."/>
            <person name="Bonometti L."/>
            <person name="Westerberg I."/>
            <person name="Brannstrom I.O."/>
            <person name="Guillou S."/>
            <person name="Cros-Aarteil S."/>
            <person name="Calhoun S."/>
            <person name="Haridas S."/>
            <person name="Kuo A."/>
            <person name="Mondo S."/>
            <person name="Pangilinan J."/>
            <person name="Riley R."/>
            <person name="Labutti K."/>
            <person name="Andreopoulos B."/>
            <person name="Lipzen A."/>
            <person name="Chen C."/>
            <person name="Yanf M."/>
            <person name="Daum C."/>
            <person name="Ng V."/>
            <person name="Clum A."/>
            <person name="Ohm R."/>
            <person name="Martin F."/>
            <person name="Silar P."/>
            <person name="Natvig D."/>
            <person name="Lalanne C."/>
            <person name="Gautier V."/>
            <person name="Ament-Velasquez S.L."/>
            <person name="Kruys A."/>
            <person name="Hutchinson M.I."/>
            <person name="Powell A.J."/>
            <person name="Barry K."/>
            <person name="Miller A.N."/>
            <person name="Grigoriev I.V."/>
            <person name="Debuchy R."/>
            <person name="Gladieux P."/>
            <person name="Thoren M.H."/>
            <person name="Johannesson H."/>
        </authorList>
    </citation>
    <scope>NUCLEOTIDE SEQUENCE</scope>
    <source>
        <strain evidence="3">CBS 123565</strain>
    </source>
</reference>
<proteinExistence type="predicted"/>
<evidence type="ECO:0000313" key="3">
    <source>
        <dbReference type="EMBL" id="KAK4131381.1"/>
    </source>
</evidence>
<dbReference type="GO" id="GO:0006511">
    <property type="term" value="P:ubiquitin-dependent protein catabolic process"/>
    <property type="evidence" value="ECO:0007669"/>
    <property type="project" value="TreeGrafter"/>
</dbReference>
<accession>A0AAN6UEY5</accession>
<evidence type="ECO:0000256" key="1">
    <source>
        <dbReference type="ARBA" id="ARBA00022490"/>
    </source>
</evidence>
<evidence type="ECO:0000259" key="2">
    <source>
        <dbReference type="Pfam" id="PF22788"/>
    </source>
</evidence>
<feature type="domain" description="COP9 signalosome complex subunit 3 N-terminal helical repeats" evidence="2">
    <location>
        <begin position="39"/>
        <end position="275"/>
    </location>
</feature>
<comment type="caution">
    <text evidence="3">The sequence shown here is derived from an EMBL/GenBank/DDBJ whole genome shotgun (WGS) entry which is preliminary data.</text>
</comment>
<dbReference type="EMBL" id="MU853425">
    <property type="protein sequence ID" value="KAK4131381.1"/>
    <property type="molecule type" value="Genomic_DNA"/>
</dbReference>
<dbReference type="Pfam" id="PF22788">
    <property type="entry name" value="COP9_hel_rpt"/>
    <property type="match status" value="1"/>
</dbReference>
<reference evidence="3" key="1">
    <citation type="journal article" date="2023" name="Mol. Phylogenet. Evol.">
        <title>Genome-scale phylogeny and comparative genomics of the fungal order Sordariales.</title>
        <authorList>
            <person name="Hensen N."/>
            <person name="Bonometti L."/>
            <person name="Westerberg I."/>
            <person name="Brannstrom I.O."/>
            <person name="Guillou S."/>
            <person name="Cros-Aarteil S."/>
            <person name="Calhoun S."/>
            <person name="Haridas S."/>
            <person name="Kuo A."/>
            <person name="Mondo S."/>
            <person name="Pangilinan J."/>
            <person name="Riley R."/>
            <person name="LaButti K."/>
            <person name="Andreopoulos B."/>
            <person name="Lipzen A."/>
            <person name="Chen C."/>
            <person name="Yan M."/>
            <person name="Daum C."/>
            <person name="Ng V."/>
            <person name="Clum A."/>
            <person name="Steindorff A."/>
            <person name="Ohm R.A."/>
            <person name="Martin F."/>
            <person name="Silar P."/>
            <person name="Natvig D.O."/>
            <person name="Lalanne C."/>
            <person name="Gautier V."/>
            <person name="Ament-Velasquez S.L."/>
            <person name="Kruys A."/>
            <person name="Hutchinson M.I."/>
            <person name="Powell A.J."/>
            <person name="Barry K."/>
            <person name="Miller A.N."/>
            <person name="Grigoriev I.V."/>
            <person name="Debuchy R."/>
            <person name="Gladieux P."/>
            <person name="Hiltunen Thoren M."/>
            <person name="Johannesson H."/>
        </authorList>
    </citation>
    <scope>NUCLEOTIDE SEQUENCE</scope>
    <source>
        <strain evidence="3">CBS 123565</strain>
    </source>
</reference>
<keyword evidence="1" id="KW-0963">Cytoplasm</keyword>
<keyword evidence="4" id="KW-1185">Reference proteome</keyword>
<sequence length="487" mass="54386">MDQIAAVLLDFPPPGGLADDVQYHAAAHTHSQKVERLMVLPEFREHALQLLDHIHPADHTISHLGLLMAARNVLPQADLLTKITIFLSTFDRRQIRYTGKAFSVVLGWLSSGALFPASVAVNLITTALLRLDPTGSILTSHHVALVQLAYTTDTIEPALPLLEKNIVFYPGAKKIYETRPRCDMELPPAAYVTSEYGMTSPLSSNDVLQYDLLRGLCFIQRRSWRQACEALERVITYPTKDAFSCSKIMVEAHNKWILVGLLHNGKTPTVPATTAAGPQKAYATLGKPYHSIGRAFEQNTAEVLKAEFERLGPQFWGEENNHSLMLLVLQHYQRWQVMNLRHVYTKISLEQVRACTQSAETAAPLATVAEMEALVRQMIDEGMLRGVVERRADGGGPAHLTFVSPDAELSEAAFAHKMLGTARRLRALQPLIKATNERLATSRDYVRFLANQQKKEKEMAGRDYDVSFVNQVEDEDEDLMTGVMMGF</sequence>
<organism evidence="3 4">
    <name type="scientific">Trichocladium antarcticum</name>
    <dbReference type="NCBI Taxonomy" id="1450529"/>
    <lineage>
        <taxon>Eukaryota</taxon>
        <taxon>Fungi</taxon>
        <taxon>Dikarya</taxon>
        <taxon>Ascomycota</taxon>
        <taxon>Pezizomycotina</taxon>
        <taxon>Sordariomycetes</taxon>
        <taxon>Sordariomycetidae</taxon>
        <taxon>Sordariales</taxon>
        <taxon>Chaetomiaceae</taxon>
        <taxon>Trichocladium</taxon>
    </lineage>
</organism>
<dbReference type="PANTHER" id="PTHR10758:SF1">
    <property type="entry name" value="COP9 SIGNALOSOME COMPLEX SUBUNIT 3"/>
    <property type="match status" value="1"/>
</dbReference>
<gene>
    <name evidence="3" type="ORF">BT67DRAFT_388235</name>
</gene>
<dbReference type="InterPro" id="IPR055089">
    <property type="entry name" value="COP9_N"/>
</dbReference>
<dbReference type="InterPro" id="IPR050756">
    <property type="entry name" value="CSN3"/>
</dbReference>
<dbReference type="AlphaFoldDB" id="A0AAN6UEY5"/>
<evidence type="ECO:0000313" key="4">
    <source>
        <dbReference type="Proteomes" id="UP001304895"/>
    </source>
</evidence>